<accession>A0ABX0DUZ9</accession>
<proteinExistence type="predicted"/>
<organism evidence="2 3">
    <name type="scientific">Streptomyces ureilyticus</name>
    <dbReference type="NCBI Taxonomy" id="1775131"/>
    <lineage>
        <taxon>Bacteria</taxon>
        <taxon>Bacillati</taxon>
        <taxon>Actinomycetota</taxon>
        <taxon>Actinomycetes</taxon>
        <taxon>Kitasatosporales</taxon>
        <taxon>Streptomycetaceae</taxon>
        <taxon>Streptomyces</taxon>
    </lineage>
</organism>
<feature type="region of interest" description="Disordered" evidence="1">
    <location>
        <begin position="25"/>
        <end position="55"/>
    </location>
</feature>
<name>A0ABX0DUZ9_9ACTN</name>
<dbReference type="RefSeq" id="WP_165339515.1">
    <property type="nucleotide sequence ID" value="NZ_JAAKZX010000029.1"/>
</dbReference>
<evidence type="ECO:0000313" key="3">
    <source>
        <dbReference type="Proteomes" id="UP001518140"/>
    </source>
</evidence>
<evidence type="ECO:0000313" key="2">
    <source>
        <dbReference type="EMBL" id="NGO42902.1"/>
    </source>
</evidence>
<protein>
    <submittedName>
        <fullName evidence="2">Uncharacterized protein</fullName>
    </submittedName>
</protein>
<gene>
    <name evidence="2" type="ORF">G6048_12235</name>
</gene>
<evidence type="ECO:0000256" key="1">
    <source>
        <dbReference type="SAM" id="MobiDB-lite"/>
    </source>
</evidence>
<reference evidence="2 3" key="1">
    <citation type="submission" date="2020-02" db="EMBL/GenBank/DDBJ databases">
        <title>Whole-genome analyses of novel actinobacteria.</title>
        <authorList>
            <person name="Sahin N."/>
            <person name="Tokatli A."/>
        </authorList>
    </citation>
    <scope>NUCLEOTIDE SEQUENCE [LARGE SCALE GENOMIC DNA]</scope>
    <source>
        <strain evidence="2 3">YC419</strain>
    </source>
</reference>
<dbReference type="EMBL" id="JAAKZX010000029">
    <property type="protein sequence ID" value="NGO42902.1"/>
    <property type="molecule type" value="Genomic_DNA"/>
</dbReference>
<comment type="caution">
    <text evidence="2">The sequence shown here is derived from an EMBL/GenBank/DDBJ whole genome shotgun (WGS) entry which is preliminary data.</text>
</comment>
<sequence length="55" mass="6458">MTQVAEREAQMEHGLINAYDEYEFDFTPLPEPQPHPTRRTPPLRHTPSRGRSRGR</sequence>
<feature type="compositionally biased region" description="Basic residues" evidence="1">
    <location>
        <begin position="36"/>
        <end position="55"/>
    </location>
</feature>
<keyword evidence="3" id="KW-1185">Reference proteome</keyword>
<dbReference type="Proteomes" id="UP001518140">
    <property type="component" value="Unassembled WGS sequence"/>
</dbReference>